<feature type="compositionally biased region" description="Basic and acidic residues" evidence="1">
    <location>
        <begin position="28"/>
        <end position="40"/>
    </location>
</feature>
<name>A0A7D9D336_9GAMM</name>
<feature type="compositionally biased region" description="Basic and acidic residues" evidence="1">
    <location>
        <begin position="10"/>
        <end position="21"/>
    </location>
</feature>
<evidence type="ECO:0000256" key="1">
    <source>
        <dbReference type="SAM" id="MobiDB-lite"/>
    </source>
</evidence>
<reference evidence="2" key="1">
    <citation type="submission" date="2019-07" db="EMBL/GenBank/DDBJ databases">
        <authorList>
            <person name="Weber M."/>
            <person name="Kostadinov I."/>
            <person name="Kostadinov D I."/>
        </authorList>
    </citation>
    <scope>NUCLEOTIDE SEQUENCE</scope>
    <source>
        <strain evidence="2">Gfbio:sag-sample-m06:053724c1-46a9-4a36-b237-ea2bf867836b</strain>
    </source>
</reference>
<organism evidence="2">
    <name type="scientific">uncultured Woeseiaceae bacterium</name>
    <dbReference type="NCBI Taxonomy" id="1983305"/>
    <lineage>
        <taxon>Bacteria</taxon>
        <taxon>Pseudomonadati</taxon>
        <taxon>Pseudomonadota</taxon>
        <taxon>Gammaproteobacteria</taxon>
        <taxon>Woeseiales</taxon>
        <taxon>Woeseiaceae</taxon>
        <taxon>environmental samples</taxon>
    </lineage>
</organism>
<feature type="region of interest" description="Disordered" evidence="1">
    <location>
        <begin position="1"/>
        <end position="51"/>
    </location>
</feature>
<accession>A0A7D9D336</accession>
<dbReference type="EMBL" id="LR633967">
    <property type="protein sequence ID" value="VUX56029.1"/>
    <property type="molecule type" value="Genomic_DNA"/>
</dbReference>
<evidence type="ECO:0000313" key="2">
    <source>
        <dbReference type="EMBL" id="VUX56029.1"/>
    </source>
</evidence>
<proteinExistence type="predicted"/>
<protein>
    <submittedName>
        <fullName evidence="2">Uncharacterized protein</fullName>
    </submittedName>
</protein>
<sequence length="51" mass="5751">MPCGGQGRTNLHEADLERDKSAGQPIWTHERSEWARRASCRDAASQPTRTE</sequence>
<gene>
    <name evidence="2" type="ORF">JTBM06_V1_230012</name>
</gene>
<dbReference type="AlphaFoldDB" id="A0A7D9D336"/>